<dbReference type="InterPro" id="IPR013324">
    <property type="entry name" value="RNA_pol_sigma_r3/r4-like"/>
</dbReference>
<protein>
    <recommendedName>
        <fullName evidence="3">RNA polymerase sigma factor 70 region 4 type 2 domain-containing protein</fullName>
    </recommendedName>
</protein>
<dbReference type="SUPFAM" id="SSF88659">
    <property type="entry name" value="Sigma3 and sigma4 domains of RNA polymerase sigma factors"/>
    <property type="match status" value="1"/>
</dbReference>
<name>A0ABV8YQZ7_9ACTN</name>
<dbReference type="InterPro" id="IPR036388">
    <property type="entry name" value="WH-like_DNA-bd_sf"/>
</dbReference>
<gene>
    <name evidence="1" type="ORF">ACFPH6_20565</name>
</gene>
<evidence type="ECO:0008006" key="3">
    <source>
        <dbReference type="Google" id="ProtNLM"/>
    </source>
</evidence>
<evidence type="ECO:0000313" key="2">
    <source>
        <dbReference type="Proteomes" id="UP001596012"/>
    </source>
</evidence>
<organism evidence="1 2">
    <name type="scientific">Streptomyces xiangluensis</name>
    <dbReference type="NCBI Taxonomy" id="2665720"/>
    <lineage>
        <taxon>Bacteria</taxon>
        <taxon>Bacillati</taxon>
        <taxon>Actinomycetota</taxon>
        <taxon>Actinomycetes</taxon>
        <taxon>Kitasatosporales</taxon>
        <taxon>Streptomycetaceae</taxon>
        <taxon>Streptomyces</taxon>
    </lineage>
</organism>
<dbReference type="RefSeq" id="WP_386343779.1">
    <property type="nucleotide sequence ID" value="NZ_JBHSFG010000031.1"/>
</dbReference>
<proteinExistence type="predicted"/>
<comment type="caution">
    <text evidence="1">The sequence shown here is derived from an EMBL/GenBank/DDBJ whole genome shotgun (WGS) entry which is preliminary data.</text>
</comment>
<dbReference type="EMBL" id="JBHSFG010000031">
    <property type="protein sequence ID" value="MFC4466890.1"/>
    <property type="molecule type" value="Genomic_DNA"/>
</dbReference>
<dbReference type="Gene3D" id="1.10.10.10">
    <property type="entry name" value="Winged helix-like DNA-binding domain superfamily/Winged helix DNA-binding domain"/>
    <property type="match status" value="1"/>
</dbReference>
<keyword evidence="2" id="KW-1185">Reference proteome</keyword>
<accession>A0ABV8YQZ7</accession>
<sequence length="52" mass="5758">MLLHVHGHSAREAADHLGITPAAVRSTARYARHRLQEALRLDKEGHADDVAH</sequence>
<evidence type="ECO:0000313" key="1">
    <source>
        <dbReference type="EMBL" id="MFC4466890.1"/>
    </source>
</evidence>
<dbReference type="Proteomes" id="UP001596012">
    <property type="component" value="Unassembled WGS sequence"/>
</dbReference>
<reference evidence="2" key="1">
    <citation type="journal article" date="2019" name="Int. J. Syst. Evol. Microbiol.">
        <title>The Global Catalogue of Microorganisms (GCM) 10K type strain sequencing project: providing services to taxonomists for standard genome sequencing and annotation.</title>
        <authorList>
            <consortium name="The Broad Institute Genomics Platform"/>
            <consortium name="The Broad Institute Genome Sequencing Center for Infectious Disease"/>
            <person name="Wu L."/>
            <person name="Ma J."/>
        </authorList>
    </citation>
    <scope>NUCLEOTIDE SEQUENCE [LARGE SCALE GENOMIC DNA]</scope>
    <source>
        <strain evidence="2">DT43</strain>
    </source>
</reference>